<protein>
    <submittedName>
        <fullName evidence="3">J domain-containing protein</fullName>
    </submittedName>
</protein>
<gene>
    <name evidence="3" type="ORF">ABNK63_10705</name>
</gene>
<proteinExistence type="predicted"/>
<dbReference type="EMBL" id="CP157948">
    <property type="protein sequence ID" value="XBS88874.1"/>
    <property type="molecule type" value="Genomic_DNA"/>
</dbReference>
<feature type="transmembrane region" description="Helical" evidence="2">
    <location>
        <begin position="286"/>
        <end position="308"/>
    </location>
</feature>
<keyword evidence="2" id="KW-0812">Transmembrane</keyword>
<dbReference type="RefSeq" id="WP_350015608.1">
    <property type="nucleotide sequence ID" value="NZ_CP157948.1"/>
</dbReference>
<evidence type="ECO:0000256" key="1">
    <source>
        <dbReference type="ARBA" id="ARBA00023186"/>
    </source>
</evidence>
<sequence length="463" mass="51385">MSPFELLGLAADADERAIKRAYAQRLRGTRPDDDPQGFQQLHAAYQAALAHCRAAAVRESVPSHEPMREPSLPLPSASLAATAAPDLPAAIEPPAPPRFDLDAFCNAVFVQASIGDTAALQTWLAGRQELWSLQLKTRVGRYLLNELHEQTPPMPVECMETLLRFFDLDHALAGHDPLALLQLMRRSRLAWQLQDSDEEGLGARLELRTPLQRWRAHWVLRQLQRPFRWLRVLWLGVNFVIPERIANFVAEVSDNHPEDLPETIDRTQLGFWLAAANRQRVTRPRLILGGVRSTGMLLLGILLAPLLSLLCTDSIAFRPMLIVVGVVMVPSALWALWMAWSALVLWYIEREPRAARKFVVPLLCAAGVVLGAVGQDGPGLVLIAPALWLSVRRYWYHHASRYAVFNSGYVRLALLLAIPVLHAVLNAGLGADLLSSGDVIAAAAMLAWTADLRRQPRGQASVR</sequence>
<evidence type="ECO:0000313" key="3">
    <source>
        <dbReference type="EMBL" id="XBS88874.1"/>
    </source>
</evidence>
<dbReference type="Gene3D" id="1.10.287.110">
    <property type="entry name" value="DnaJ domain"/>
    <property type="match status" value="1"/>
</dbReference>
<dbReference type="AlphaFoldDB" id="A0AAU7QIH0"/>
<dbReference type="SUPFAM" id="SSF46565">
    <property type="entry name" value="Chaperone J-domain"/>
    <property type="match status" value="1"/>
</dbReference>
<accession>A0AAU7QIH0</accession>
<feature type="transmembrane region" description="Helical" evidence="2">
    <location>
        <begin position="320"/>
        <end position="346"/>
    </location>
</feature>
<keyword evidence="2" id="KW-0472">Membrane</keyword>
<reference evidence="3" key="1">
    <citation type="submission" date="2024-06" db="EMBL/GenBank/DDBJ databases">
        <authorList>
            <person name="Sun Y."/>
        </authorList>
    </citation>
    <scope>NUCLEOTIDE SEQUENCE</scope>
    <source>
        <strain evidence="3">IGA1.0</strain>
    </source>
</reference>
<dbReference type="CDD" id="cd06257">
    <property type="entry name" value="DnaJ"/>
    <property type="match status" value="1"/>
</dbReference>
<feature type="transmembrane region" description="Helical" evidence="2">
    <location>
        <begin position="358"/>
        <end position="374"/>
    </location>
</feature>
<keyword evidence="1" id="KW-0143">Chaperone</keyword>
<dbReference type="InterPro" id="IPR036869">
    <property type="entry name" value="J_dom_sf"/>
</dbReference>
<evidence type="ECO:0000256" key="2">
    <source>
        <dbReference type="SAM" id="Phobius"/>
    </source>
</evidence>
<organism evidence="3">
    <name type="scientific">Rhodanobacter sp. IGA1.0</name>
    <dbReference type="NCBI Taxonomy" id="3158582"/>
    <lineage>
        <taxon>Bacteria</taxon>
        <taxon>Pseudomonadati</taxon>
        <taxon>Pseudomonadota</taxon>
        <taxon>Gammaproteobacteria</taxon>
        <taxon>Lysobacterales</taxon>
        <taxon>Rhodanobacteraceae</taxon>
        <taxon>Rhodanobacter</taxon>
    </lineage>
</organism>
<dbReference type="InterPro" id="IPR001623">
    <property type="entry name" value="DnaJ_domain"/>
</dbReference>
<name>A0AAU7QIH0_9GAMM</name>
<feature type="transmembrane region" description="Helical" evidence="2">
    <location>
        <begin position="408"/>
        <end position="427"/>
    </location>
</feature>
<keyword evidence="2" id="KW-1133">Transmembrane helix</keyword>